<accession>E3I096</accession>
<dbReference type="PANTHER" id="PTHR37292">
    <property type="entry name" value="VNG6097C"/>
    <property type="match status" value="1"/>
</dbReference>
<dbReference type="Pfam" id="PF03235">
    <property type="entry name" value="GmrSD_N"/>
    <property type="match status" value="1"/>
</dbReference>
<gene>
    <name evidence="2" type="ordered locus">Rvan_1895</name>
</gene>
<dbReference type="EMBL" id="CP002292">
    <property type="protein sequence ID" value="ADP71131.1"/>
    <property type="molecule type" value="Genomic_DNA"/>
</dbReference>
<evidence type="ECO:0000259" key="1">
    <source>
        <dbReference type="Pfam" id="PF03235"/>
    </source>
</evidence>
<dbReference type="STRING" id="648757.Rvan_1895"/>
<feature type="domain" description="GmrSD restriction endonucleases N-terminal" evidence="1">
    <location>
        <begin position="29"/>
        <end position="284"/>
    </location>
</feature>
<evidence type="ECO:0000313" key="2">
    <source>
        <dbReference type="EMBL" id="ADP71131.1"/>
    </source>
</evidence>
<evidence type="ECO:0000313" key="3">
    <source>
        <dbReference type="Proteomes" id="UP000001399"/>
    </source>
</evidence>
<dbReference type="AlphaFoldDB" id="E3I096"/>
<sequence>MIENRMPVDLAFQNQVATLPLSGLVDMFLSNAHPKLWLPPIQRSVVWRNSQIINYWDSLFRGYPSGTVMVHRAVSFGRDSEGRTGDVHPEDYLLFDGQQRLATVLLGFGKGPLTRERRIWVDLGKEQTGELRFHLRINSTGQPFGYRENEPNQKLELRVRRASYDNWKGEKADETPQAIFAGIPDAFPWPYFADSACAVPLDHVTAILVEGGCEDAVKKLCGYDNAKPDVVSALIEALEAALSSTVILTQVDPSIVSRSDEYARLFARIGQGGTSLTNDELTYSLIKYKFPFVHDTMGAITERVGRFASEVDLVLGAFRISKALAPWVEAKDWEKTGRPIPQQIDKLNSGNAAATKDHFLFLIPAQQTSDVSGQLFSAVKKLKEALIYDTQRNPSGLPPMLMARLSRELLDVLLLLAVHEKDVDWSARKENIIAFTLYWLLFVENHEKAALHVFSVAANTKPGGVSTESESLKALIADLTSKSLSRQVPASWMWDEYRNRILGCGGLLTWEDRFKAFDEEGRSPGASLRLLSTHQELILQALTWLQRSYLADKFSNYDPTSARDEDLPVDKDHLIPQHIFGLDLRSTFYPKDYRVSKNFRERRWVIGNSLGNFRLIDASENRRRKATKIDNEEHIEGGRYDFIDDLDAWNGLIRVSRKEDEESAWTEQDALLFQRLIDTRTLDLVQKIVEEGGISKLLPES</sequence>
<organism evidence="2 3">
    <name type="scientific">Rhodomicrobium vannielii (strain ATCC 17100 / DSM 162 / LMG 4299 / NCIMB 10020 / ATH 3.1.1)</name>
    <dbReference type="NCBI Taxonomy" id="648757"/>
    <lineage>
        <taxon>Bacteria</taxon>
        <taxon>Pseudomonadati</taxon>
        <taxon>Pseudomonadota</taxon>
        <taxon>Alphaproteobacteria</taxon>
        <taxon>Hyphomicrobiales</taxon>
        <taxon>Hyphomicrobiaceae</taxon>
        <taxon>Rhodomicrobium</taxon>
    </lineage>
</organism>
<dbReference type="InterPro" id="IPR004919">
    <property type="entry name" value="GmrSD_N"/>
</dbReference>
<keyword evidence="3" id="KW-1185">Reference proteome</keyword>
<dbReference type="Proteomes" id="UP000001399">
    <property type="component" value="Chromosome"/>
</dbReference>
<dbReference type="PANTHER" id="PTHR37292:SF2">
    <property type="entry name" value="DUF262 DOMAIN-CONTAINING PROTEIN"/>
    <property type="match status" value="1"/>
</dbReference>
<protein>
    <recommendedName>
        <fullName evidence="1">GmrSD restriction endonucleases N-terminal domain-containing protein</fullName>
    </recommendedName>
</protein>
<proteinExistence type="predicted"/>
<dbReference type="eggNOG" id="COG1479">
    <property type="taxonomic scope" value="Bacteria"/>
</dbReference>
<reference evidence="3" key="1">
    <citation type="journal article" date="2011" name="J. Bacteriol.">
        <title>Genome sequences of eight morphologically diverse alphaproteobacteria.</title>
        <authorList>
            <consortium name="US DOE Joint Genome Institute"/>
            <person name="Brown P.J."/>
            <person name="Kysela D.T."/>
            <person name="Buechlein A."/>
            <person name="Hemmerich C."/>
            <person name="Brun Y.V."/>
        </authorList>
    </citation>
    <scope>NUCLEOTIDE SEQUENCE [LARGE SCALE GENOMIC DNA]</scope>
    <source>
        <strain evidence="3">ATCC 17100 / ATH 3.1.1 / DSM 162 / LMG 4299</strain>
    </source>
</reference>
<dbReference type="KEGG" id="rva:Rvan_1895"/>
<name>E3I096_RHOVT</name>
<dbReference type="RefSeq" id="WP_013419521.1">
    <property type="nucleotide sequence ID" value="NC_014664.1"/>
</dbReference>
<dbReference type="HOGENOM" id="CLU_393218_0_0_5"/>